<keyword evidence="3" id="KW-1185">Reference proteome</keyword>
<dbReference type="NCBIfam" id="TIGR01896">
    <property type="entry name" value="cas_AF1879"/>
    <property type="match status" value="1"/>
</dbReference>
<evidence type="ECO:0000313" key="2">
    <source>
        <dbReference type="EMBL" id="OWJ54508.1"/>
    </source>
</evidence>
<dbReference type="Pfam" id="PF06023">
    <property type="entry name" value="Csa1"/>
    <property type="match status" value="1"/>
</dbReference>
<keyword evidence="1" id="KW-0472">Membrane</keyword>
<organism evidence="2 3">
    <name type="scientific">Pyrodictium delaneyi</name>
    <dbReference type="NCBI Taxonomy" id="1273541"/>
    <lineage>
        <taxon>Archaea</taxon>
        <taxon>Thermoproteota</taxon>
        <taxon>Thermoprotei</taxon>
        <taxon>Desulfurococcales</taxon>
        <taxon>Pyrodictiaceae</taxon>
        <taxon>Pyrodictium</taxon>
    </lineage>
</organism>
<evidence type="ECO:0000313" key="3">
    <source>
        <dbReference type="Proteomes" id="UP000196694"/>
    </source>
</evidence>
<feature type="transmembrane region" description="Helical" evidence="1">
    <location>
        <begin position="50"/>
        <end position="74"/>
    </location>
</feature>
<keyword evidence="1" id="KW-0812">Transmembrane</keyword>
<gene>
    <name evidence="2" type="ORF">Pdsh_06845</name>
</gene>
<evidence type="ECO:0000256" key="1">
    <source>
        <dbReference type="SAM" id="Phobius"/>
    </source>
</evidence>
<dbReference type="InterPro" id="IPR009260">
    <property type="entry name" value="CRISPR-ass_Csa1"/>
</dbReference>
<accession>A0A211YN82</accession>
<dbReference type="Proteomes" id="UP000196694">
    <property type="component" value="Unassembled WGS sequence"/>
</dbReference>
<sequence>MYCVLRFCGPSILVGYVLVAYGPCCLLRALRGAYGCWVPCRRGRVVLDKSRYYLISGGFWAALMLSPSSVGRLLRRLHALRSRDPVPEELRGWSWWSPPLRPRAHLGLGVSEAAIRWCPSRRDLYLRRVRGLEPPPSNGMLRGRVVHEAFRRSAVDVARLHVLGREPPGIVAELVADAEEAARGIAEEAGAPGLEDLAARAYTRFVFLWSGWVEETGQPPWYTEYAIDGSLLGLSPRLRVNALGVGIVVEVKLGGWRDDYPAALAGYALALEASHEIPVDYGLVLLVSGDASRVEAHPVYLGADERIAFIEARDEAIEMFLSGQDPGTPSECSRGCPFARLCSPTAPARGGSEAAGEAVA</sequence>
<proteinExistence type="predicted"/>
<dbReference type="AlphaFoldDB" id="A0A211YN82"/>
<protein>
    <submittedName>
        <fullName evidence="2">Type I-A CRISPR-associated protein Cas4/Csa1</fullName>
    </submittedName>
</protein>
<comment type="caution">
    <text evidence="2">The sequence shown here is derived from an EMBL/GenBank/DDBJ whole genome shotgun (WGS) entry which is preliminary data.</text>
</comment>
<feature type="transmembrane region" description="Helical" evidence="1">
    <location>
        <begin position="12"/>
        <end position="30"/>
    </location>
</feature>
<keyword evidence="1" id="KW-1133">Transmembrane helix</keyword>
<dbReference type="EMBL" id="NCQP01000005">
    <property type="protein sequence ID" value="OWJ54508.1"/>
    <property type="molecule type" value="Genomic_DNA"/>
</dbReference>
<name>A0A211YN82_9CREN</name>
<reference evidence="2 3" key="1">
    <citation type="submission" date="2017-05" db="EMBL/GenBank/DDBJ databases">
        <title>The draft genome of the hyperthermophilic archaeon 'Pyrodictium delaneyi strain Hulk', an iron and nitrate reducer, reveals the capacity for sulfate reduction.</title>
        <authorList>
            <person name="Demey L.M."/>
            <person name="Miller C."/>
            <person name="Manzella M."/>
            <person name="Reguera G."/>
            <person name="Kashefi K."/>
        </authorList>
    </citation>
    <scope>NUCLEOTIDE SEQUENCE [LARGE SCALE GENOMIC DNA]</scope>
    <source>
        <strain evidence="2 3">Hulk</strain>
    </source>
</reference>